<dbReference type="PANTHER" id="PTHR28620:SF1">
    <property type="entry name" value="CENP-V_GFA DOMAIN-CONTAINING PROTEIN"/>
    <property type="match status" value="1"/>
</dbReference>
<evidence type="ECO:0000256" key="3">
    <source>
        <dbReference type="ARBA" id="ARBA00022833"/>
    </source>
</evidence>
<evidence type="ECO:0000313" key="6">
    <source>
        <dbReference type="Proteomes" id="UP001590950"/>
    </source>
</evidence>
<evidence type="ECO:0000256" key="2">
    <source>
        <dbReference type="ARBA" id="ARBA00022723"/>
    </source>
</evidence>
<evidence type="ECO:0000313" key="5">
    <source>
        <dbReference type="EMBL" id="KAL2036509.1"/>
    </source>
</evidence>
<keyword evidence="6" id="KW-1185">Reference proteome</keyword>
<dbReference type="InterPro" id="IPR011057">
    <property type="entry name" value="Mss4-like_sf"/>
</dbReference>
<dbReference type="InterPro" id="IPR052355">
    <property type="entry name" value="CENP-V-like"/>
</dbReference>
<accession>A0ABR3ZSZ4</accession>
<reference evidence="5 6" key="1">
    <citation type="submission" date="2024-09" db="EMBL/GenBank/DDBJ databases">
        <title>Rethinking Asexuality: The Enigmatic Case of Functional Sexual Genes in Lepraria (Stereocaulaceae).</title>
        <authorList>
            <person name="Doellman M."/>
            <person name="Sun Y."/>
            <person name="Barcenas-Pena A."/>
            <person name="Lumbsch H.T."/>
            <person name="Grewe F."/>
        </authorList>
    </citation>
    <scope>NUCLEOTIDE SEQUENCE [LARGE SCALE GENOMIC DNA]</scope>
    <source>
        <strain evidence="5 6">Mercado 3170</strain>
    </source>
</reference>
<dbReference type="PROSITE" id="PS51891">
    <property type="entry name" value="CENP_V_GFA"/>
    <property type="match status" value="1"/>
</dbReference>
<evidence type="ECO:0000256" key="1">
    <source>
        <dbReference type="ARBA" id="ARBA00005495"/>
    </source>
</evidence>
<dbReference type="Gene3D" id="2.170.150.70">
    <property type="match status" value="1"/>
</dbReference>
<comment type="similarity">
    <text evidence="1">Belongs to the Gfa family.</text>
</comment>
<dbReference type="Pfam" id="PF04828">
    <property type="entry name" value="GFA"/>
    <property type="match status" value="1"/>
</dbReference>
<dbReference type="EMBL" id="JBEFKJ010000072">
    <property type="protein sequence ID" value="KAL2036509.1"/>
    <property type="molecule type" value="Genomic_DNA"/>
</dbReference>
<keyword evidence="3" id="KW-0862">Zinc</keyword>
<organism evidence="5 6">
    <name type="scientific">Stereocaulon virgatum</name>
    <dbReference type="NCBI Taxonomy" id="373712"/>
    <lineage>
        <taxon>Eukaryota</taxon>
        <taxon>Fungi</taxon>
        <taxon>Dikarya</taxon>
        <taxon>Ascomycota</taxon>
        <taxon>Pezizomycotina</taxon>
        <taxon>Lecanoromycetes</taxon>
        <taxon>OSLEUM clade</taxon>
        <taxon>Lecanoromycetidae</taxon>
        <taxon>Lecanorales</taxon>
        <taxon>Lecanorineae</taxon>
        <taxon>Stereocaulaceae</taxon>
        <taxon>Stereocaulon</taxon>
    </lineage>
</organism>
<dbReference type="Proteomes" id="UP001590950">
    <property type="component" value="Unassembled WGS sequence"/>
</dbReference>
<dbReference type="SUPFAM" id="SSF51316">
    <property type="entry name" value="Mss4-like"/>
    <property type="match status" value="1"/>
</dbReference>
<protein>
    <recommendedName>
        <fullName evidence="4">CENP-V/GFA domain-containing protein</fullName>
    </recommendedName>
</protein>
<comment type="caution">
    <text evidence="5">The sequence shown here is derived from an EMBL/GenBank/DDBJ whole genome shotgun (WGS) entry which is preliminary data.</text>
</comment>
<dbReference type="PANTHER" id="PTHR28620">
    <property type="entry name" value="CENTROMERE PROTEIN V"/>
    <property type="match status" value="1"/>
</dbReference>
<dbReference type="InterPro" id="IPR006913">
    <property type="entry name" value="CENP-V/GFA"/>
</dbReference>
<evidence type="ECO:0000259" key="4">
    <source>
        <dbReference type="PROSITE" id="PS51891"/>
    </source>
</evidence>
<keyword evidence="2" id="KW-0479">Metal-binding</keyword>
<gene>
    <name evidence="5" type="ORF">N7G274_010739</name>
</gene>
<sequence>MSNATTEGDSKLWYEANCHCGAVKYKVKLPNLETHLVTSCNCSICTKNGYLNVYPSSKEVIWHSGYDTLNDYRFGRKRFDHKFCPSCGSSILIDFHHPDELAVNVRMIKDIKIDKLNIRYFDGKHELEPKYEIGQDVKEAQS</sequence>
<proteinExistence type="inferred from homology"/>
<feature type="domain" description="CENP-V/GFA" evidence="4">
    <location>
        <begin position="14"/>
        <end position="122"/>
    </location>
</feature>
<name>A0ABR3ZSZ4_9LECA</name>